<evidence type="ECO:0000259" key="16">
    <source>
        <dbReference type="Pfam" id="PF00501"/>
    </source>
</evidence>
<dbReference type="InterPro" id="IPR045311">
    <property type="entry name" value="LC-FACS_euk"/>
</dbReference>
<feature type="domain" description="AMP-dependent synthetase/ligase" evidence="16">
    <location>
        <begin position="138"/>
        <end position="296"/>
    </location>
</feature>
<comment type="catalytic activity">
    <reaction evidence="15">
        <text>hexadecanoate + ATP + CoA = hexadecanoyl-CoA + AMP + diphosphate</text>
        <dbReference type="Rhea" id="RHEA:30751"/>
        <dbReference type="ChEBI" id="CHEBI:7896"/>
        <dbReference type="ChEBI" id="CHEBI:30616"/>
        <dbReference type="ChEBI" id="CHEBI:33019"/>
        <dbReference type="ChEBI" id="CHEBI:57287"/>
        <dbReference type="ChEBI" id="CHEBI:57379"/>
        <dbReference type="ChEBI" id="CHEBI:456215"/>
    </reaction>
    <physiologicalReaction direction="left-to-right" evidence="15">
        <dbReference type="Rhea" id="RHEA:30752"/>
    </physiologicalReaction>
</comment>
<dbReference type="GO" id="GO:0005783">
    <property type="term" value="C:endoplasmic reticulum"/>
    <property type="evidence" value="ECO:0007669"/>
    <property type="project" value="TreeGrafter"/>
</dbReference>
<evidence type="ECO:0000256" key="11">
    <source>
        <dbReference type="ARBA" id="ARBA00024565"/>
    </source>
</evidence>
<comment type="catalytic activity">
    <reaction evidence="10">
        <text>(5Z,8Z,11Z,14Z)-eicosatetraenoate + ATP + CoA = (5Z,8Z,11Z,14Z)-eicosatetraenoyl-CoA + AMP + diphosphate</text>
        <dbReference type="Rhea" id="RHEA:19713"/>
        <dbReference type="ChEBI" id="CHEBI:30616"/>
        <dbReference type="ChEBI" id="CHEBI:32395"/>
        <dbReference type="ChEBI" id="CHEBI:33019"/>
        <dbReference type="ChEBI" id="CHEBI:57287"/>
        <dbReference type="ChEBI" id="CHEBI:57368"/>
        <dbReference type="ChEBI" id="CHEBI:456215"/>
        <dbReference type="EC" id="6.2.1.15"/>
    </reaction>
    <physiologicalReaction direction="left-to-right" evidence="10">
        <dbReference type="Rhea" id="RHEA:19714"/>
    </physiologicalReaction>
</comment>
<organism evidence="17 18">
    <name type="scientific">Sinocyclocheilus rhinocerous</name>
    <dbReference type="NCBI Taxonomy" id="307959"/>
    <lineage>
        <taxon>Eukaryota</taxon>
        <taxon>Metazoa</taxon>
        <taxon>Chordata</taxon>
        <taxon>Craniata</taxon>
        <taxon>Vertebrata</taxon>
        <taxon>Euteleostomi</taxon>
        <taxon>Actinopterygii</taxon>
        <taxon>Neopterygii</taxon>
        <taxon>Teleostei</taxon>
        <taxon>Ostariophysi</taxon>
        <taxon>Cypriniformes</taxon>
        <taxon>Cyprinidae</taxon>
        <taxon>Cyprininae</taxon>
        <taxon>Sinocyclocheilus</taxon>
    </lineage>
</organism>
<keyword evidence="2" id="KW-0436">Ligase</keyword>
<dbReference type="InterPro" id="IPR042099">
    <property type="entry name" value="ANL_N_sf"/>
</dbReference>
<evidence type="ECO:0000256" key="6">
    <source>
        <dbReference type="ARBA" id="ARBA00024469"/>
    </source>
</evidence>
<dbReference type="GO" id="GO:0005524">
    <property type="term" value="F:ATP binding"/>
    <property type="evidence" value="ECO:0007669"/>
    <property type="project" value="UniProtKB-KW"/>
</dbReference>
<evidence type="ECO:0000256" key="2">
    <source>
        <dbReference type="ARBA" id="ARBA00022598"/>
    </source>
</evidence>
<keyword evidence="5" id="KW-0067">ATP-binding</keyword>
<name>A0A673JYG7_9TELE</name>
<evidence type="ECO:0000256" key="10">
    <source>
        <dbReference type="ARBA" id="ARBA00024548"/>
    </source>
</evidence>
<dbReference type="EC" id="6.2.1.15" evidence="12"/>
<gene>
    <name evidence="17" type="primary">LOC107710839</name>
</gene>
<evidence type="ECO:0000256" key="8">
    <source>
        <dbReference type="ARBA" id="ARBA00024495"/>
    </source>
</evidence>
<dbReference type="EC" id="6.2.1.3" evidence="13"/>
<dbReference type="Proteomes" id="UP000472270">
    <property type="component" value="Unassembled WGS sequence"/>
</dbReference>
<dbReference type="GO" id="GO:0047676">
    <property type="term" value="F:arachidonate-CoA ligase activity"/>
    <property type="evidence" value="ECO:0007669"/>
    <property type="project" value="UniProtKB-EC"/>
</dbReference>
<comment type="similarity">
    <text evidence="1">Belongs to the ATP-dependent AMP-binding enzyme family.</text>
</comment>
<keyword evidence="4" id="KW-0276">Fatty acid metabolism</keyword>
<dbReference type="GO" id="GO:0016020">
    <property type="term" value="C:membrane"/>
    <property type="evidence" value="ECO:0007669"/>
    <property type="project" value="TreeGrafter"/>
</dbReference>
<dbReference type="Gene3D" id="3.40.50.12780">
    <property type="entry name" value="N-terminal domain of ligase-like"/>
    <property type="match status" value="2"/>
</dbReference>
<accession>A0A673JYG7</accession>
<evidence type="ECO:0000256" key="5">
    <source>
        <dbReference type="ARBA" id="ARBA00022840"/>
    </source>
</evidence>
<evidence type="ECO:0000256" key="3">
    <source>
        <dbReference type="ARBA" id="ARBA00022741"/>
    </source>
</evidence>
<evidence type="ECO:0000313" key="17">
    <source>
        <dbReference type="Ensembl" id="ENSSRHP00000057060.1"/>
    </source>
</evidence>
<reference evidence="17" key="2">
    <citation type="submission" date="2025-09" db="UniProtKB">
        <authorList>
            <consortium name="Ensembl"/>
        </authorList>
    </citation>
    <scope>IDENTIFICATION</scope>
</reference>
<sequence>LATFFLITVGHSRSCLYSDFLPRVAKGRNTLLPSLPSSFSLSSLSLSPSSIIGLGALASLTTYWLVTRPRPIQPPCDLQAQSISVQGDQSCRRSALLTDDNLLEFYYEDTKTVYDMFQRGLWIAGNGPCLGFRKPGEPYQWISYTEVAERAQVLGSGLLAKGCKPNPQQFVGIFAQNRPEWVIVELACYTFSMALVPLYDTLGLDAMVHILNLAEISMVICDKEDKAESLLKNKEKGVTPTLSCLVLFNPFSAALLERGRKCGVEILQLSQIMVRNIPPKPQDLAVVCFTSGTTGTNQFLSFYVAHLNPCSLLYCALSLSLLQVSMFCHGARVGFYQGDISLLMDDIKTLKPTFFPVVPRLLNRIYDKILGSVTSPLRRALLHYAVRRKQAELSSGVVRNNSMWDRLIFNKIQASLGGNLRFILTASAPISPTVLSFLRATLGCLIFEGYGQTECTAGCTFSMPGDWSAGHVGAPLPCAMVKLTDIPDMNYYAKNGEGEICIRGHSVFRGYLKDEERTGEALDADGWLHTGDVGQWLPNGTLRIVDRKKHIFKLSQGEYIAPEKIENVYTRCVPVLQVFVHGDSLQSYLIGVVVPDPEVFVDWAKERGIVGSYEELCQNPDVKKAVLEDMTAVGKEAGLKSFEQVKDFYLHPEMFSVSNGLLTPTLKSKRVDLRRVFSEQIAQMYSKSPI</sequence>
<keyword evidence="4" id="KW-0443">Lipid metabolism</keyword>
<dbReference type="InterPro" id="IPR000873">
    <property type="entry name" value="AMP-dep_synth/lig_dom"/>
</dbReference>
<dbReference type="Pfam" id="PF00501">
    <property type="entry name" value="AMP-binding"/>
    <property type="match status" value="2"/>
</dbReference>
<evidence type="ECO:0000313" key="18">
    <source>
        <dbReference type="Proteomes" id="UP000472270"/>
    </source>
</evidence>
<feature type="domain" description="AMP-dependent synthetase/ligase" evidence="16">
    <location>
        <begin position="313"/>
        <end position="512"/>
    </location>
</feature>
<evidence type="ECO:0000256" key="12">
    <source>
        <dbReference type="ARBA" id="ARBA00026113"/>
    </source>
</evidence>
<comment type="catalytic activity">
    <reaction evidence="8">
        <text>12-hydroxy-(5Z,8Z,10E,14Z)-eicosatetraenoate + ATP + CoA = 12-hydroxy-(5Z,8Z,10E,14Z)-eicosatetraenoyl-CoA + AMP + diphosphate</text>
        <dbReference type="Rhea" id="RHEA:52112"/>
        <dbReference type="ChEBI" id="CHEBI:30616"/>
        <dbReference type="ChEBI" id="CHEBI:33019"/>
        <dbReference type="ChEBI" id="CHEBI:57287"/>
        <dbReference type="ChEBI" id="CHEBI:90718"/>
        <dbReference type="ChEBI" id="CHEBI:136408"/>
        <dbReference type="ChEBI" id="CHEBI:456215"/>
    </reaction>
    <physiologicalReaction direction="left-to-right" evidence="8">
        <dbReference type="Rhea" id="RHEA:52113"/>
    </physiologicalReaction>
</comment>
<evidence type="ECO:0000256" key="1">
    <source>
        <dbReference type="ARBA" id="ARBA00006432"/>
    </source>
</evidence>
<evidence type="ECO:0000256" key="7">
    <source>
        <dbReference type="ARBA" id="ARBA00024484"/>
    </source>
</evidence>
<reference evidence="17" key="1">
    <citation type="submission" date="2025-08" db="UniProtKB">
        <authorList>
            <consortium name="Ensembl"/>
        </authorList>
    </citation>
    <scope>IDENTIFICATION</scope>
</reference>
<keyword evidence="3" id="KW-0547">Nucleotide-binding</keyword>
<keyword evidence="18" id="KW-1185">Reference proteome</keyword>
<comment type="catalytic activity">
    <reaction evidence="11">
        <text>(E)-hexadec-2-enoate + ATP + CoA = (2E)-hexadecenoyl-CoA + AMP + diphosphate</text>
        <dbReference type="Rhea" id="RHEA:36139"/>
        <dbReference type="ChEBI" id="CHEBI:30616"/>
        <dbReference type="ChEBI" id="CHEBI:33019"/>
        <dbReference type="ChEBI" id="CHEBI:57287"/>
        <dbReference type="ChEBI" id="CHEBI:61526"/>
        <dbReference type="ChEBI" id="CHEBI:72745"/>
        <dbReference type="ChEBI" id="CHEBI:456215"/>
    </reaction>
    <physiologicalReaction direction="left-to-right" evidence="11">
        <dbReference type="Rhea" id="RHEA:36140"/>
    </physiologicalReaction>
</comment>
<evidence type="ECO:0000256" key="13">
    <source>
        <dbReference type="ARBA" id="ARBA00026121"/>
    </source>
</evidence>
<dbReference type="PANTHER" id="PTHR43272:SF36">
    <property type="entry name" value="LONG-CHAIN-FATTY-ACID--COA LIGASE"/>
    <property type="match status" value="1"/>
</dbReference>
<dbReference type="Ensembl" id="ENSSRHT00000058655.1">
    <property type="protein sequence ID" value="ENSSRHP00000057060.1"/>
    <property type="gene ID" value="ENSSRHG00000024007.1"/>
</dbReference>
<proteinExistence type="inferred from homology"/>
<evidence type="ECO:0000256" key="14">
    <source>
        <dbReference type="ARBA" id="ARBA00032120"/>
    </source>
</evidence>
<dbReference type="PANTHER" id="PTHR43272">
    <property type="entry name" value="LONG-CHAIN-FATTY-ACID--COA LIGASE"/>
    <property type="match status" value="1"/>
</dbReference>
<evidence type="ECO:0000256" key="9">
    <source>
        <dbReference type="ARBA" id="ARBA00024532"/>
    </source>
</evidence>
<protein>
    <recommendedName>
        <fullName evidence="14">Arachidonate--CoA ligase</fullName>
        <ecNumber evidence="12">6.2.1.15</ecNumber>
        <ecNumber evidence="13">6.2.1.3</ecNumber>
    </recommendedName>
</protein>
<comment type="catalytic activity">
    <reaction evidence="6">
        <text>5-hydroxy-(6E,8Z,11Z,14Z)-eicosatetraenoate + ATP + CoA = 5-hydroxy-(6E,8Z,11Z,14Z)-eicosatetraenoyl-CoA + AMP + diphosphate</text>
        <dbReference type="Rhea" id="RHEA:52108"/>
        <dbReference type="ChEBI" id="CHEBI:30616"/>
        <dbReference type="ChEBI" id="CHEBI:33019"/>
        <dbReference type="ChEBI" id="CHEBI:57287"/>
        <dbReference type="ChEBI" id="CHEBI:65341"/>
        <dbReference type="ChEBI" id="CHEBI:136407"/>
        <dbReference type="ChEBI" id="CHEBI:456215"/>
    </reaction>
    <physiologicalReaction direction="left-to-right" evidence="6">
        <dbReference type="Rhea" id="RHEA:52109"/>
    </physiologicalReaction>
</comment>
<comment type="catalytic activity">
    <reaction evidence="9">
        <text>15-hydroxy-(5Z,8Z,11Z,13E)-eicosatetraenoate + ATP + CoA = 15-hydroxy-(5Z,8Z,11Z,13E)-eicosatetraenoyl-CoA + AMP + diphosphate</text>
        <dbReference type="Rhea" id="RHEA:52116"/>
        <dbReference type="ChEBI" id="CHEBI:30616"/>
        <dbReference type="ChEBI" id="CHEBI:33019"/>
        <dbReference type="ChEBI" id="CHEBI:57287"/>
        <dbReference type="ChEBI" id="CHEBI:78832"/>
        <dbReference type="ChEBI" id="CHEBI:136409"/>
        <dbReference type="ChEBI" id="CHEBI:456215"/>
    </reaction>
    <physiologicalReaction direction="left-to-right" evidence="9">
        <dbReference type="Rhea" id="RHEA:52117"/>
    </physiologicalReaction>
</comment>
<evidence type="ECO:0000256" key="15">
    <source>
        <dbReference type="ARBA" id="ARBA00049139"/>
    </source>
</evidence>
<dbReference type="AlphaFoldDB" id="A0A673JYG7"/>
<dbReference type="SUPFAM" id="SSF56801">
    <property type="entry name" value="Acetyl-CoA synthetase-like"/>
    <property type="match status" value="1"/>
</dbReference>
<comment type="catalytic activity">
    <reaction evidence="7">
        <text>a long-chain fatty acid + ATP + CoA = a long-chain fatty acyl-CoA + AMP + diphosphate</text>
        <dbReference type="Rhea" id="RHEA:15421"/>
        <dbReference type="ChEBI" id="CHEBI:30616"/>
        <dbReference type="ChEBI" id="CHEBI:33019"/>
        <dbReference type="ChEBI" id="CHEBI:57287"/>
        <dbReference type="ChEBI" id="CHEBI:57560"/>
        <dbReference type="ChEBI" id="CHEBI:83139"/>
        <dbReference type="ChEBI" id="CHEBI:456215"/>
        <dbReference type="EC" id="6.2.1.3"/>
    </reaction>
    <physiologicalReaction direction="left-to-right" evidence="7">
        <dbReference type="Rhea" id="RHEA:15422"/>
    </physiologicalReaction>
</comment>
<evidence type="ECO:0000256" key="4">
    <source>
        <dbReference type="ARBA" id="ARBA00022832"/>
    </source>
</evidence>
<dbReference type="CDD" id="cd05927">
    <property type="entry name" value="LC-FACS_euk"/>
    <property type="match status" value="1"/>
</dbReference>